<evidence type="ECO:0000313" key="1">
    <source>
        <dbReference type="EMBL" id="TID18928.1"/>
    </source>
</evidence>
<organism evidence="1 2">
    <name type="scientific">Venturia nashicola</name>
    <dbReference type="NCBI Taxonomy" id="86259"/>
    <lineage>
        <taxon>Eukaryota</taxon>
        <taxon>Fungi</taxon>
        <taxon>Dikarya</taxon>
        <taxon>Ascomycota</taxon>
        <taxon>Pezizomycotina</taxon>
        <taxon>Dothideomycetes</taxon>
        <taxon>Pleosporomycetidae</taxon>
        <taxon>Venturiales</taxon>
        <taxon>Venturiaceae</taxon>
        <taxon>Venturia</taxon>
    </lineage>
</organism>
<accession>A0A4Z1NZ57</accession>
<sequence length="307" mass="34289">MKATANLTLYQSCTGPQSRLKSLDHSGRWKPCTPNQDGLVRKSRFGSELLIGQGLQILEVQSMRQTSRPNDIWKPFLKVSGYVSSYTVDARGAIAYKASQVIASLLPLASKSSIASSDDSQTLLSVSLEGLPDGDMAIDYPAFGEWLADRALGLRSKSPPSAWIQHCVHVLNNLFQQHSFFVCKNIDLPHDEIYGFGPRDLVKNDIMVDSDASSWKQGSNSMGFAIHPFREDTWHSPNHEICRLIGSCWILGQQAYDTEPVEFLLEMPGDVQTFLDRNREALKSLGLREKALKLKDRLLRYLSSNSV</sequence>
<proteinExistence type="predicted"/>
<comment type="caution">
    <text evidence="1">The sequence shown here is derived from an EMBL/GenBank/DDBJ whole genome shotgun (WGS) entry which is preliminary data.</text>
</comment>
<gene>
    <name evidence="1" type="ORF">E6O75_ATG06049</name>
</gene>
<reference evidence="1 2" key="1">
    <citation type="submission" date="2019-04" db="EMBL/GenBank/DDBJ databases">
        <title>High contiguity whole genome sequence and gene annotation resource for two Venturia nashicola isolates.</title>
        <authorList>
            <person name="Prokchorchik M."/>
            <person name="Won K."/>
            <person name="Lee Y."/>
            <person name="Choi E.D."/>
            <person name="Segonzac C."/>
            <person name="Sohn K.H."/>
        </authorList>
    </citation>
    <scope>NUCLEOTIDE SEQUENCE [LARGE SCALE GENOMIC DNA]</scope>
    <source>
        <strain evidence="1 2">PRI2</strain>
    </source>
</reference>
<evidence type="ECO:0000313" key="2">
    <source>
        <dbReference type="Proteomes" id="UP000298493"/>
    </source>
</evidence>
<dbReference type="Proteomes" id="UP000298493">
    <property type="component" value="Unassembled WGS sequence"/>
</dbReference>
<protein>
    <submittedName>
        <fullName evidence="1">Uncharacterized protein</fullName>
    </submittedName>
</protein>
<dbReference type="EMBL" id="SNSC02000013">
    <property type="protein sequence ID" value="TID18928.1"/>
    <property type="molecule type" value="Genomic_DNA"/>
</dbReference>
<name>A0A4Z1NZ57_9PEZI</name>
<keyword evidence="2" id="KW-1185">Reference proteome</keyword>
<dbReference type="AlphaFoldDB" id="A0A4Z1NZ57"/>